<gene>
    <name evidence="2" type="ORF">NMN56_013155</name>
</gene>
<accession>A0ABT6ZV10</accession>
<reference evidence="2 3" key="1">
    <citation type="submission" date="2023-05" db="EMBL/GenBank/DDBJ databases">
        <title>Streptantibioticus silvisoli sp. nov., acidotolerant actinomycetes 1 from pine litter.</title>
        <authorList>
            <person name="Swiecimska M."/>
            <person name="Golinska P."/>
            <person name="Sangal V."/>
            <person name="Wachnowicz B."/>
            <person name="Goodfellow M."/>
        </authorList>
    </citation>
    <scope>NUCLEOTIDE SEQUENCE [LARGE SCALE GENOMIC DNA]</scope>
    <source>
        <strain evidence="2 3">DSM 42109</strain>
    </source>
</reference>
<feature type="domain" description="Tetracyclin repressor-like C-terminal" evidence="1">
    <location>
        <begin position="1"/>
        <end position="67"/>
    </location>
</feature>
<dbReference type="RefSeq" id="WP_274041101.1">
    <property type="nucleotide sequence ID" value="NZ_JANCPR020000011.1"/>
</dbReference>
<evidence type="ECO:0000259" key="1">
    <source>
        <dbReference type="Pfam" id="PF17920"/>
    </source>
</evidence>
<dbReference type="EMBL" id="JANCPR020000011">
    <property type="protein sequence ID" value="MDJ1132888.1"/>
    <property type="molecule type" value="Genomic_DNA"/>
</dbReference>
<dbReference type="Pfam" id="PF17920">
    <property type="entry name" value="TetR_C_16"/>
    <property type="match status" value="1"/>
</dbReference>
<proteinExistence type="predicted"/>
<sequence length="77" mass="8167">MREHLRSQFTGDFAAHLPGDDPAVRAELLTAWIVGIEVLRSVIGTPVLASADQDDVRADFRRGVAALLHGGGQTTGS</sequence>
<dbReference type="InterPro" id="IPR036271">
    <property type="entry name" value="Tet_transcr_reg_TetR-rel_C_sf"/>
</dbReference>
<protein>
    <recommendedName>
        <fullName evidence="1">Tetracyclin repressor-like C-terminal domain-containing protein</fullName>
    </recommendedName>
</protein>
<evidence type="ECO:0000313" key="3">
    <source>
        <dbReference type="Proteomes" id="UP001214441"/>
    </source>
</evidence>
<comment type="caution">
    <text evidence="2">The sequence shown here is derived from an EMBL/GenBank/DDBJ whole genome shotgun (WGS) entry which is preliminary data.</text>
</comment>
<name>A0ABT6ZV10_9ACTN</name>
<dbReference type="InterPro" id="IPR041678">
    <property type="entry name" value="TetR_C_16"/>
</dbReference>
<dbReference type="Gene3D" id="1.10.357.10">
    <property type="entry name" value="Tetracycline Repressor, domain 2"/>
    <property type="match status" value="1"/>
</dbReference>
<dbReference type="Proteomes" id="UP001214441">
    <property type="component" value="Unassembled WGS sequence"/>
</dbReference>
<evidence type="ECO:0000313" key="2">
    <source>
        <dbReference type="EMBL" id="MDJ1132888.1"/>
    </source>
</evidence>
<keyword evidence="3" id="KW-1185">Reference proteome</keyword>
<dbReference type="SUPFAM" id="SSF48498">
    <property type="entry name" value="Tetracyclin repressor-like, C-terminal domain"/>
    <property type="match status" value="1"/>
</dbReference>
<organism evidence="2 3">
    <name type="scientific">Streptomyces iconiensis</name>
    <dbReference type="NCBI Taxonomy" id="1384038"/>
    <lineage>
        <taxon>Bacteria</taxon>
        <taxon>Bacillati</taxon>
        <taxon>Actinomycetota</taxon>
        <taxon>Actinomycetes</taxon>
        <taxon>Kitasatosporales</taxon>
        <taxon>Streptomycetaceae</taxon>
        <taxon>Streptomyces</taxon>
    </lineage>
</organism>